<feature type="transmembrane region" description="Helical" evidence="8">
    <location>
        <begin position="37"/>
        <end position="56"/>
    </location>
</feature>
<organism evidence="9 10">
    <name type="scientific">Luteococcus japonicus LSP_Lj1</name>
    <dbReference type="NCBI Taxonomy" id="1255658"/>
    <lineage>
        <taxon>Bacteria</taxon>
        <taxon>Bacillati</taxon>
        <taxon>Actinomycetota</taxon>
        <taxon>Actinomycetes</taxon>
        <taxon>Propionibacteriales</taxon>
        <taxon>Propionibacteriaceae</taxon>
        <taxon>Luteococcus</taxon>
    </lineage>
</organism>
<keyword evidence="5 8" id="KW-1133">Transmembrane helix</keyword>
<reference evidence="9 10" key="1">
    <citation type="submission" date="2017-02" db="EMBL/GenBank/DDBJ databases">
        <authorList>
            <person name="Peterson S.W."/>
        </authorList>
    </citation>
    <scope>NUCLEOTIDE SEQUENCE [LARGE SCALE GENOMIC DNA]</scope>
    <source>
        <strain evidence="9 10">LSP_Lj1</strain>
    </source>
</reference>
<dbReference type="InterPro" id="IPR018584">
    <property type="entry name" value="GT87"/>
</dbReference>
<dbReference type="Proteomes" id="UP000188342">
    <property type="component" value="Unassembled WGS sequence"/>
</dbReference>
<feature type="transmembrane region" description="Helical" evidence="8">
    <location>
        <begin position="101"/>
        <end position="123"/>
    </location>
</feature>
<evidence type="ECO:0000313" key="10">
    <source>
        <dbReference type="Proteomes" id="UP000188342"/>
    </source>
</evidence>
<evidence type="ECO:0000256" key="2">
    <source>
        <dbReference type="ARBA" id="ARBA00022475"/>
    </source>
</evidence>
<gene>
    <name evidence="9" type="ORF">FM114_08500</name>
</gene>
<feature type="transmembrane region" description="Helical" evidence="8">
    <location>
        <begin position="413"/>
        <end position="437"/>
    </location>
</feature>
<name>A0A1R4JMM4_9ACTN</name>
<evidence type="ECO:0000256" key="4">
    <source>
        <dbReference type="ARBA" id="ARBA00022692"/>
    </source>
</evidence>
<dbReference type="STRING" id="1255658.FM114_08500"/>
<keyword evidence="6 8" id="KW-0472">Membrane</keyword>
<dbReference type="EMBL" id="FUKQ01000032">
    <property type="protein sequence ID" value="SJN33249.1"/>
    <property type="molecule type" value="Genomic_DNA"/>
</dbReference>
<evidence type="ECO:0000256" key="7">
    <source>
        <dbReference type="ARBA" id="ARBA00024033"/>
    </source>
</evidence>
<sequence length="453" mass="50897">MSQTSTSEQASFLTPTSPWRAWWDSERLNDARLMKKVWLFSRIVLFLEWAAMLFTLGDTRYYHENITRMGLNGPQSTMIEYPTPVLWLLKLPDLVSFGHRWAYVAAFFCLMFLLDAAFTWTLWHDAGRLRGKAVAFWSAFVPLVGTTAYLRFDIITAVLAGWALLLLRKKQPVASGAMIGIGAAIKLWPALLWPALLGDREHGSPRRNRLLTSLGFWGSGCLLAIASLVWAGWDRLVSPLGWQGQRGLQIESVWATIPMLWRMMTPETFWVAVSDFNAWEISGPGTELFQTLASAAMALGLLATVACYLLWLRRGDQRLIEGAALMLLVIFVMIVANKTFSPQYIIWVGGPLAAGWAMASENPKGSHRARSDEHHLAEISEWTLVITLLTQIIYPIGYASLVGHRPGMHGATLVLAARNVVLCWVLFKIAAWIWSFLHPRQIEATRLATDAER</sequence>
<keyword evidence="4 8" id="KW-0812">Transmembrane</keyword>
<proteinExistence type="inferred from homology"/>
<comment type="subcellular location">
    <subcellularLocation>
        <location evidence="1">Cell membrane</location>
        <topology evidence="1">Multi-pass membrane protein</topology>
    </subcellularLocation>
</comment>
<evidence type="ECO:0000256" key="5">
    <source>
        <dbReference type="ARBA" id="ARBA00022989"/>
    </source>
</evidence>
<dbReference type="Pfam" id="PF09594">
    <property type="entry name" value="GT87"/>
    <property type="match status" value="1"/>
</dbReference>
<evidence type="ECO:0000256" key="6">
    <source>
        <dbReference type="ARBA" id="ARBA00023136"/>
    </source>
</evidence>
<dbReference type="OrthoDB" id="581198at2"/>
<evidence type="ECO:0000256" key="1">
    <source>
        <dbReference type="ARBA" id="ARBA00004651"/>
    </source>
</evidence>
<comment type="similarity">
    <text evidence="7">Belongs to the glycosyltransferase 87 family.</text>
</comment>
<keyword evidence="10" id="KW-1185">Reference proteome</keyword>
<feature type="transmembrane region" description="Helical" evidence="8">
    <location>
        <begin position="210"/>
        <end position="233"/>
    </location>
</feature>
<evidence type="ECO:0000313" key="9">
    <source>
        <dbReference type="EMBL" id="SJN33249.1"/>
    </source>
</evidence>
<feature type="transmembrane region" description="Helical" evidence="8">
    <location>
        <begin position="177"/>
        <end position="198"/>
    </location>
</feature>
<feature type="transmembrane region" description="Helical" evidence="8">
    <location>
        <begin position="379"/>
        <end position="401"/>
    </location>
</feature>
<evidence type="ECO:0000256" key="3">
    <source>
        <dbReference type="ARBA" id="ARBA00022679"/>
    </source>
</evidence>
<keyword evidence="2" id="KW-1003">Cell membrane</keyword>
<dbReference type="GO" id="GO:0005886">
    <property type="term" value="C:plasma membrane"/>
    <property type="evidence" value="ECO:0007669"/>
    <property type="project" value="UniProtKB-SubCell"/>
</dbReference>
<protein>
    <submittedName>
        <fullName evidence="9">Putative integral membrane protein</fullName>
    </submittedName>
</protein>
<evidence type="ECO:0000256" key="8">
    <source>
        <dbReference type="SAM" id="Phobius"/>
    </source>
</evidence>
<feature type="transmembrane region" description="Helical" evidence="8">
    <location>
        <begin position="342"/>
        <end position="359"/>
    </location>
</feature>
<dbReference type="AlphaFoldDB" id="A0A1R4JMM4"/>
<keyword evidence="3" id="KW-0808">Transferase</keyword>
<feature type="transmembrane region" description="Helical" evidence="8">
    <location>
        <begin position="319"/>
        <end position="336"/>
    </location>
</feature>
<feature type="transmembrane region" description="Helical" evidence="8">
    <location>
        <begin position="292"/>
        <end position="312"/>
    </location>
</feature>
<accession>A0A1R4JMM4</accession>
<dbReference type="GO" id="GO:0016758">
    <property type="term" value="F:hexosyltransferase activity"/>
    <property type="evidence" value="ECO:0007669"/>
    <property type="project" value="InterPro"/>
</dbReference>
<dbReference type="RefSeq" id="WP_143813931.1">
    <property type="nucleotide sequence ID" value="NZ_FUKQ01000032.1"/>
</dbReference>
<feature type="transmembrane region" description="Helical" evidence="8">
    <location>
        <begin position="135"/>
        <end position="165"/>
    </location>
</feature>